<dbReference type="InterPro" id="IPR017438">
    <property type="entry name" value="ATP-NAD_kinase_N"/>
</dbReference>
<dbReference type="PROSITE" id="PS50146">
    <property type="entry name" value="DAGK"/>
    <property type="match status" value="1"/>
</dbReference>
<evidence type="ECO:0000256" key="5">
    <source>
        <dbReference type="ARBA" id="ARBA00022723"/>
    </source>
</evidence>
<evidence type="ECO:0000256" key="9">
    <source>
        <dbReference type="ARBA" id="ARBA00022842"/>
    </source>
</evidence>
<dbReference type="InterPro" id="IPR045540">
    <property type="entry name" value="YegS/DAGK_C"/>
</dbReference>
<evidence type="ECO:0000313" key="15">
    <source>
        <dbReference type="Proteomes" id="UP001649381"/>
    </source>
</evidence>
<dbReference type="PANTHER" id="PTHR12358">
    <property type="entry name" value="SPHINGOSINE KINASE"/>
    <property type="match status" value="1"/>
</dbReference>
<keyword evidence="6" id="KW-0547">Nucleotide-binding</keyword>
<evidence type="ECO:0000259" key="13">
    <source>
        <dbReference type="PROSITE" id="PS50146"/>
    </source>
</evidence>
<dbReference type="GO" id="GO:0016301">
    <property type="term" value="F:kinase activity"/>
    <property type="evidence" value="ECO:0007669"/>
    <property type="project" value="UniProtKB-KW"/>
</dbReference>
<evidence type="ECO:0000256" key="7">
    <source>
        <dbReference type="ARBA" id="ARBA00022777"/>
    </source>
</evidence>
<protein>
    <submittedName>
        <fullName evidence="14">YegS/Rv2252/BmrU family lipid kinase</fullName>
    </submittedName>
</protein>
<reference evidence="14 15" key="1">
    <citation type="submission" date="2022-01" db="EMBL/GenBank/DDBJ databases">
        <title>Alkalihalobacillus sp. EGI L200015, a novel bacterium isolated from a salt lake sediment.</title>
        <authorList>
            <person name="Gao L."/>
            <person name="Fang B.-Z."/>
            <person name="Li W.-J."/>
        </authorList>
    </citation>
    <scope>NUCLEOTIDE SEQUENCE [LARGE SCALE GENOMIC DNA]</scope>
    <source>
        <strain evidence="14 15">KCTC 12718</strain>
    </source>
</reference>
<dbReference type="RefSeq" id="WP_236337114.1">
    <property type="nucleotide sequence ID" value="NZ_JAKIJS010000001.1"/>
</dbReference>
<dbReference type="PANTHER" id="PTHR12358:SF106">
    <property type="entry name" value="LIPID KINASE YEGS"/>
    <property type="match status" value="1"/>
</dbReference>
<proteinExistence type="inferred from homology"/>
<dbReference type="EMBL" id="JAKIJS010000001">
    <property type="protein sequence ID" value="MCF6138856.1"/>
    <property type="molecule type" value="Genomic_DNA"/>
</dbReference>
<keyword evidence="4" id="KW-0808">Transferase</keyword>
<comment type="cofactor">
    <cofactor evidence="1">
        <name>Mg(2+)</name>
        <dbReference type="ChEBI" id="CHEBI:18420"/>
    </cofactor>
</comment>
<evidence type="ECO:0000256" key="2">
    <source>
        <dbReference type="ARBA" id="ARBA00005983"/>
    </source>
</evidence>
<evidence type="ECO:0000256" key="10">
    <source>
        <dbReference type="ARBA" id="ARBA00023098"/>
    </source>
</evidence>
<keyword evidence="8" id="KW-0067">ATP-binding</keyword>
<comment type="similarity">
    <text evidence="2">Belongs to the diacylglycerol/lipid kinase family.</text>
</comment>
<dbReference type="InterPro" id="IPR001206">
    <property type="entry name" value="Diacylglycerol_kinase_cat_dom"/>
</dbReference>
<keyword evidence="5" id="KW-0479">Metal-binding</keyword>
<evidence type="ECO:0000256" key="6">
    <source>
        <dbReference type="ARBA" id="ARBA00022741"/>
    </source>
</evidence>
<accession>A0ABS9H425</accession>
<dbReference type="SUPFAM" id="SSF111331">
    <property type="entry name" value="NAD kinase/diacylglycerol kinase-like"/>
    <property type="match status" value="1"/>
</dbReference>
<dbReference type="Pfam" id="PF00781">
    <property type="entry name" value="DAGK_cat"/>
    <property type="match status" value="1"/>
</dbReference>
<gene>
    <name evidence="14" type="ORF">L2716_14050</name>
</gene>
<keyword evidence="9" id="KW-0460">Magnesium</keyword>
<evidence type="ECO:0000256" key="8">
    <source>
        <dbReference type="ARBA" id="ARBA00022840"/>
    </source>
</evidence>
<evidence type="ECO:0000313" key="14">
    <source>
        <dbReference type="EMBL" id="MCF6138856.1"/>
    </source>
</evidence>
<dbReference type="Gene3D" id="2.60.200.40">
    <property type="match status" value="1"/>
</dbReference>
<evidence type="ECO:0000256" key="1">
    <source>
        <dbReference type="ARBA" id="ARBA00001946"/>
    </source>
</evidence>
<keyword evidence="3" id="KW-0444">Lipid biosynthesis</keyword>
<keyword evidence="15" id="KW-1185">Reference proteome</keyword>
<keyword evidence="7 14" id="KW-0418">Kinase</keyword>
<keyword evidence="10" id="KW-0443">Lipid metabolism</keyword>
<dbReference type="Proteomes" id="UP001649381">
    <property type="component" value="Unassembled WGS sequence"/>
</dbReference>
<dbReference type="InterPro" id="IPR005218">
    <property type="entry name" value="Diacylglycerol/lipid_kinase"/>
</dbReference>
<dbReference type="NCBIfam" id="TIGR00147">
    <property type="entry name" value="YegS/Rv2252/BmrU family lipid kinase"/>
    <property type="match status" value="1"/>
</dbReference>
<feature type="domain" description="DAGKc" evidence="13">
    <location>
        <begin position="1"/>
        <end position="131"/>
    </location>
</feature>
<organism evidence="14 15">
    <name type="scientific">Pseudalkalibacillus berkeleyi</name>
    <dbReference type="NCBI Taxonomy" id="1069813"/>
    <lineage>
        <taxon>Bacteria</taxon>
        <taxon>Bacillati</taxon>
        <taxon>Bacillota</taxon>
        <taxon>Bacilli</taxon>
        <taxon>Bacillales</taxon>
        <taxon>Fictibacillaceae</taxon>
        <taxon>Pseudalkalibacillus</taxon>
    </lineage>
</organism>
<dbReference type="InterPro" id="IPR050187">
    <property type="entry name" value="Lipid_Phosphate_FormReg"/>
</dbReference>
<evidence type="ECO:0000256" key="12">
    <source>
        <dbReference type="ARBA" id="ARBA00023264"/>
    </source>
</evidence>
<dbReference type="Gene3D" id="3.40.50.10330">
    <property type="entry name" value="Probable inorganic polyphosphate/atp-NAD kinase, domain 1"/>
    <property type="match status" value="1"/>
</dbReference>
<comment type="caution">
    <text evidence="14">The sequence shown here is derived from an EMBL/GenBank/DDBJ whole genome shotgun (WGS) entry which is preliminary data.</text>
</comment>
<keyword evidence="12" id="KW-1208">Phospholipid metabolism</keyword>
<dbReference type="SMART" id="SM00046">
    <property type="entry name" value="DAGKc"/>
    <property type="match status" value="1"/>
</dbReference>
<dbReference type="Pfam" id="PF19279">
    <property type="entry name" value="YegS_C"/>
    <property type="match status" value="1"/>
</dbReference>
<keyword evidence="11" id="KW-0594">Phospholipid biosynthesis</keyword>
<evidence type="ECO:0000256" key="3">
    <source>
        <dbReference type="ARBA" id="ARBA00022516"/>
    </source>
</evidence>
<dbReference type="InterPro" id="IPR016064">
    <property type="entry name" value="NAD/diacylglycerol_kinase_sf"/>
</dbReference>
<evidence type="ECO:0000256" key="4">
    <source>
        <dbReference type="ARBA" id="ARBA00022679"/>
    </source>
</evidence>
<sequence>MKKAMIIVNPSSGKEEAEKNQHRVEEVLRNKGYDVIVKMTKKQLDATKFARTSCEDAYDLVVSMGGDGTLNETVNGLANQEHCPRFGIIPTGTVNDFARALNIPLDFEEALSLIEQGDTRPVDIGKVNDQYFMNIAAVGAIAEATYEVSPKQKTMLGPLAYMLEGLKTLSSKKSYNIQLKHDQGEWEGEALLVLAALTNSVGGFEKVAPDAEVDDGKLKCLVVHDVALPKFIKIVTELLGGKHVDDENVEYISTSKLEISSSEKLHSNIDGDEGDTLPLNIEILPRHLDIYVP</sequence>
<evidence type="ECO:0000256" key="11">
    <source>
        <dbReference type="ARBA" id="ARBA00023209"/>
    </source>
</evidence>
<name>A0ABS9H425_9BACL</name>